<accession>A0ACC6SZ66</accession>
<reference evidence="1 2" key="1">
    <citation type="journal article" date="2024" name="Proc. Natl. Acad. Sci. U.S.A.">
        <title>The evolutionary genomics of adaptation to stress in wild rhizobium bacteria.</title>
        <authorList>
            <person name="Kehlet-Delgado H."/>
            <person name="Montoya A.P."/>
            <person name="Jensen K.T."/>
            <person name="Wendlandt C.E."/>
            <person name="Dexheimer C."/>
            <person name="Roberts M."/>
            <person name="Torres Martinez L."/>
            <person name="Friesen M.L."/>
            <person name="Griffitts J.S."/>
            <person name="Porter S.S."/>
        </authorList>
    </citation>
    <scope>NUCLEOTIDE SEQUENCE [LARGE SCALE GENOMIC DNA]</scope>
    <source>
        <strain evidence="1 2">M0468</strain>
    </source>
</reference>
<sequence>MLADTDQIDTESQAVAPSKGPKARLRTLDDLDRRTRAAQATFELRDQIAKDLGGIDRLSAMKREIVDSAALLGAMIKDAGATYLSGDPVDLGEFMALTNAQRRLLADIGLERRAKDITPSLADIIAGHAA</sequence>
<gene>
    <name evidence="1" type="ORF">NKI81_14025</name>
</gene>
<dbReference type="Proteomes" id="UP001480082">
    <property type="component" value="Unassembled WGS sequence"/>
</dbReference>
<evidence type="ECO:0000313" key="1">
    <source>
        <dbReference type="EMBL" id="MER9285070.1"/>
    </source>
</evidence>
<comment type="caution">
    <text evidence="1">The sequence shown here is derived from an EMBL/GenBank/DDBJ whole genome shotgun (WGS) entry which is preliminary data.</text>
</comment>
<proteinExistence type="predicted"/>
<dbReference type="EMBL" id="JAMYRI010000007">
    <property type="protein sequence ID" value="MER9285070.1"/>
    <property type="molecule type" value="Genomic_DNA"/>
</dbReference>
<evidence type="ECO:0000313" key="2">
    <source>
        <dbReference type="Proteomes" id="UP001480082"/>
    </source>
</evidence>
<organism evidence="1 2">
    <name type="scientific">Mesorhizobium australicum</name>
    <dbReference type="NCBI Taxonomy" id="536018"/>
    <lineage>
        <taxon>Bacteria</taxon>
        <taxon>Pseudomonadati</taxon>
        <taxon>Pseudomonadota</taxon>
        <taxon>Alphaproteobacteria</taxon>
        <taxon>Hyphomicrobiales</taxon>
        <taxon>Phyllobacteriaceae</taxon>
        <taxon>Mesorhizobium</taxon>
    </lineage>
</organism>
<protein>
    <submittedName>
        <fullName evidence="1">Uncharacterized protein</fullName>
    </submittedName>
</protein>
<keyword evidence="2" id="KW-1185">Reference proteome</keyword>
<name>A0ACC6SZ66_9HYPH</name>